<feature type="transmembrane region" description="Helical" evidence="1">
    <location>
        <begin position="12"/>
        <end position="36"/>
    </location>
</feature>
<accession>A0A9X1ZFY9</accession>
<name>A0A9X1ZFY9_9GAMM</name>
<dbReference type="EMBL" id="JAKILB010000001">
    <property type="protein sequence ID" value="MCL1137038.1"/>
    <property type="molecule type" value="Genomic_DNA"/>
</dbReference>
<evidence type="ECO:0000256" key="1">
    <source>
        <dbReference type="SAM" id="Phobius"/>
    </source>
</evidence>
<sequence>MKISQKEFAEQLPLIDKALSCLAAIMCVAGLVFVIKTSASELSIMTMIASVVIASSIYLFKVLVLGVSQNLVLIADSIPAKPITQSVVKSTEQKKVANFGLCTFCNQYETKNTLSGRYVCSDCYKVFLKVRGQVLEPKLDRFTGIKRAS</sequence>
<evidence type="ECO:0000313" key="2">
    <source>
        <dbReference type="EMBL" id="MCL1137038.1"/>
    </source>
</evidence>
<keyword evidence="1" id="KW-0472">Membrane</keyword>
<dbReference type="Proteomes" id="UP001139293">
    <property type="component" value="Unassembled WGS sequence"/>
</dbReference>
<gene>
    <name evidence="2" type="ORF">L2740_00405</name>
</gene>
<dbReference type="RefSeq" id="WP_248947972.1">
    <property type="nucleotide sequence ID" value="NZ_JAKILB010000001.1"/>
</dbReference>
<evidence type="ECO:0000313" key="3">
    <source>
        <dbReference type="Proteomes" id="UP001139293"/>
    </source>
</evidence>
<keyword evidence="3" id="KW-1185">Reference proteome</keyword>
<proteinExistence type="predicted"/>
<protein>
    <submittedName>
        <fullName evidence="2">Uncharacterized protein</fullName>
    </submittedName>
</protein>
<keyword evidence="1" id="KW-0812">Transmembrane</keyword>
<dbReference type="AlphaFoldDB" id="A0A9X1ZFY9"/>
<organism evidence="2 3">
    <name type="scientific">Shewanella pneumatophori</name>
    <dbReference type="NCBI Taxonomy" id="314092"/>
    <lineage>
        <taxon>Bacteria</taxon>
        <taxon>Pseudomonadati</taxon>
        <taxon>Pseudomonadota</taxon>
        <taxon>Gammaproteobacteria</taxon>
        <taxon>Alteromonadales</taxon>
        <taxon>Shewanellaceae</taxon>
        <taxon>Shewanella</taxon>
    </lineage>
</organism>
<keyword evidence="1" id="KW-1133">Transmembrane helix</keyword>
<comment type="caution">
    <text evidence="2">The sequence shown here is derived from an EMBL/GenBank/DDBJ whole genome shotgun (WGS) entry which is preliminary data.</text>
</comment>
<reference evidence="2" key="1">
    <citation type="submission" date="2022-01" db="EMBL/GenBank/DDBJ databases">
        <title>Whole genome-based taxonomy of the Shewanellaceae.</title>
        <authorList>
            <person name="Martin-Rodriguez A.J."/>
        </authorList>
    </citation>
    <scope>NUCLEOTIDE SEQUENCE</scope>
    <source>
        <strain evidence="2">KCTC 23973</strain>
    </source>
</reference>
<feature type="transmembrane region" description="Helical" evidence="1">
    <location>
        <begin position="42"/>
        <end position="60"/>
    </location>
</feature>